<evidence type="ECO:0000256" key="3">
    <source>
        <dbReference type="ARBA" id="ARBA00022827"/>
    </source>
</evidence>
<dbReference type="PANTHER" id="PTHR42973:SF53">
    <property type="entry name" value="FAD-BINDING PCMH-TYPE DOMAIN-CONTAINING PROTEIN-RELATED"/>
    <property type="match status" value="1"/>
</dbReference>
<evidence type="ECO:0000256" key="2">
    <source>
        <dbReference type="ARBA" id="ARBA00022630"/>
    </source>
</evidence>
<dbReference type="STRING" id="1073089.A0A1L9RYR4"/>
<dbReference type="PROSITE" id="PS51387">
    <property type="entry name" value="FAD_PCMH"/>
    <property type="match status" value="1"/>
</dbReference>
<dbReference type="EMBL" id="KV878209">
    <property type="protein sequence ID" value="OJJ40014.1"/>
    <property type="molecule type" value="Genomic_DNA"/>
</dbReference>
<dbReference type="InterPro" id="IPR016166">
    <property type="entry name" value="FAD-bd_PCMH"/>
</dbReference>
<dbReference type="PANTHER" id="PTHR42973">
    <property type="entry name" value="BINDING OXIDOREDUCTASE, PUTATIVE (AFU_ORTHOLOGUE AFUA_1G17690)-RELATED"/>
    <property type="match status" value="1"/>
</dbReference>
<protein>
    <recommendedName>
        <fullName evidence="6">FAD-binding PCMH-type domain-containing protein</fullName>
    </recommendedName>
</protein>
<feature type="domain" description="FAD-binding PCMH-type" evidence="6">
    <location>
        <begin position="75"/>
        <end position="244"/>
    </location>
</feature>
<gene>
    <name evidence="7" type="ORF">ASPWEDRAFT_122609</name>
</gene>
<dbReference type="AlphaFoldDB" id="A0A1L9RYR4"/>
<keyword evidence="5" id="KW-0732">Signal</keyword>
<evidence type="ECO:0000313" key="7">
    <source>
        <dbReference type="EMBL" id="OJJ40014.1"/>
    </source>
</evidence>
<sequence>MALVKLMTVALGLGLAASAEILAGESIITPLGSSSLTTGAELACSQLADLYPDQTLLPESDGYTFEATNYWDVRANLDPYCIFFPESAEEVSDGIRKIVAANAQFAVRGGGHMNYPGSNNIEGGVLVALSKLQEIQVNDDTVEVGPGLRWDEVYSALEPYGRLTLGGRLKSIGVPGLTLIGGFHYFINKYGFVMDTVVSYDVVLGNGTQVTASATCNRDLFWALKGGASNFGIVAKFVFQTYEIPQISTTIQAYSEDQIPQFIKAITDMAVVDDAYPIAAGGVFTVTYNVSGKEATASVLGLQEGFSNPPSQFANFTSIPGQIKLHNVTTAAQWAKGLDTPNQMYRVMFSHRTVKPDPAVLYEMYQAWRRGIESISDVAGLCPTFVLNVIPRGAARVGKTNGIGNVWSLDDDQAWIIWQFSTSWAHEQDDLRVQAWSRQLITNLHEKYKVKDLTSEFVYMGDAGEWQDPYLGFPEENIQKMRDVQAGYDANGVFSSLNWGGFKLGVPV</sequence>
<dbReference type="InterPro" id="IPR016169">
    <property type="entry name" value="FAD-bd_PCMH_sub2"/>
</dbReference>
<organism evidence="7 8">
    <name type="scientific">Aspergillus wentii DTO 134E9</name>
    <dbReference type="NCBI Taxonomy" id="1073089"/>
    <lineage>
        <taxon>Eukaryota</taxon>
        <taxon>Fungi</taxon>
        <taxon>Dikarya</taxon>
        <taxon>Ascomycota</taxon>
        <taxon>Pezizomycotina</taxon>
        <taxon>Eurotiomycetes</taxon>
        <taxon>Eurotiomycetidae</taxon>
        <taxon>Eurotiales</taxon>
        <taxon>Aspergillaceae</taxon>
        <taxon>Aspergillus</taxon>
        <taxon>Aspergillus subgen. Cremei</taxon>
    </lineage>
</organism>
<dbReference type="SUPFAM" id="SSF56176">
    <property type="entry name" value="FAD-binding/transporter-associated domain-like"/>
    <property type="match status" value="1"/>
</dbReference>
<reference evidence="8" key="1">
    <citation type="journal article" date="2017" name="Genome Biol.">
        <title>Comparative genomics reveals high biological diversity and specific adaptations in the industrially and medically important fungal genus Aspergillus.</title>
        <authorList>
            <person name="de Vries R.P."/>
            <person name="Riley R."/>
            <person name="Wiebenga A."/>
            <person name="Aguilar-Osorio G."/>
            <person name="Amillis S."/>
            <person name="Uchima C.A."/>
            <person name="Anderluh G."/>
            <person name="Asadollahi M."/>
            <person name="Askin M."/>
            <person name="Barry K."/>
            <person name="Battaglia E."/>
            <person name="Bayram O."/>
            <person name="Benocci T."/>
            <person name="Braus-Stromeyer S.A."/>
            <person name="Caldana C."/>
            <person name="Canovas D."/>
            <person name="Cerqueira G.C."/>
            <person name="Chen F."/>
            <person name="Chen W."/>
            <person name="Choi C."/>
            <person name="Clum A."/>
            <person name="Dos Santos R.A."/>
            <person name="Damasio A.R."/>
            <person name="Diallinas G."/>
            <person name="Emri T."/>
            <person name="Fekete E."/>
            <person name="Flipphi M."/>
            <person name="Freyberg S."/>
            <person name="Gallo A."/>
            <person name="Gournas C."/>
            <person name="Habgood R."/>
            <person name="Hainaut M."/>
            <person name="Harispe M.L."/>
            <person name="Henrissat B."/>
            <person name="Hilden K.S."/>
            <person name="Hope R."/>
            <person name="Hossain A."/>
            <person name="Karabika E."/>
            <person name="Karaffa L."/>
            <person name="Karanyi Z."/>
            <person name="Krasevec N."/>
            <person name="Kuo A."/>
            <person name="Kusch H."/>
            <person name="LaButti K."/>
            <person name="Lagendijk E.L."/>
            <person name="Lapidus A."/>
            <person name="Levasseur A."/>
            <person name="Lindquist E."/>
            <person name="Lipzen A."/>
            <person name="Logrieco A.F."/>
            <person name="MacCabe A."/>
            <person name="Maekelae M.R."/>
            <person name="Malavazi I."/>
            <person name="Melin P."/>
            <person name="Meyer V."/>
            <person name="Mielnichuk N."/>
            <person name="Miskei M."/>
            <person name="Molnar A.P."/>
            <person name="Mule G."/>
            <person name="Ngan C.Y."/>
            <person name="Orejas M."/>
            <person name="Orosz E."/>
            <person name="Ouedraogo J.P."/>
            <person name="Overkamp K.M."/>
            <person name="Park H.-S."/>
            <person name="Perrone G."/>
            <person name="Piumi F."/>
            <person name="Punt P.J."/>
            <person name="Ram A.F."/>
            <person name="Ramon A."/>
            <person name="Rauscher S."/>
            <person name="Record E."/>
            <person name="Riano-Pachon D.M."/>
            <person name="Robert V."/>
            <person name="Roehrig J."/>
            <person name="Ruller R."/>
            <person name="Salamov A."/>
            <person name="Salih N.S."/>
            <person name="Samson R.A."/>
            <person name="Sandor E."/>
            <person name="Sanguinetti M."/>
            <person name="Schuetze T."/>
            <person name="Sepcic K."/>
            <person name="Shelest E."/>
            <person name="Sherlock G."/>
            <person name="Sophianopoulou V."/>
            <person name="Squina F.M."/>
            <person name="Sun H."/>
            <person name="Susca A."/>
            <person name="Todd R.B."/>
            <person name="Tsang A."/>
            <person name="Unkles S.E."/>
            <person name="van de Wiele N."/>
            <person name="van Rossen-Uffink D."/>
            <person name="Oliveira J.V."/>
            <person name="Vesth T.C."/>
            <person name="Visser J."/>
            <person name="Yu J.-H."/>
            <person name="Zhou M."/>
            <person name="Andersen M.R."/>
            <person name="Archer D.B."/>
            <person name="Baker S.E."/>
            <person name="Benoit I."/>
            <person name="Brakhage A.A."/>
            <person name="Braus G.H."/>
            <person name="Fischer R."/>
            <person name="Frisvad J.C."/>
            <person name="Goldman G.H."/>
            <person name="Houbraken J."/>
            <person name="Oakley B."/>
            <person name="Pocsi I."/>
            <person name="Scazzocchio C."/>
            <person name="Seiboth B."/>
            <person name="vanKuyk P.A."/>
            <person name="Wortman J."/>
            <person name="Dyer P.S."/>
            <person name="Grigoriev I.V."/>
        </authorList>
    </citation>
    <scope>NUCLEOTIDE SEQUENCE [LARGE SCALE GENOMIC DNA]</scope>
    <source>
        <strain evidence="8">DTO 134E9</strain>
    </source>
</reference>
<feature type="chain" id="PRO_5012973629" description="FAD-binding PCMH-type domain-containing protein" evidence="5">
    <location>
        <begin position="19"/>
        <end position="508"/>
    </location>
</feature>
<keyword evidence="3" id="KW-0274">FAD</keyword>
<evidence type="ECO:0000256" key="5">
    <source>
        <dbReference type="SAM" id="SignalP"/>
    </source>
</evidence>
<dbReference type="GeneID" id="63745011"/>
<dbReference type="InterPro" id="IPR006094">
    <property type="entry name" value="Oxid_FAD_bind_N"/>
</dbReference>
<keyword evidence="8" id="KW-1185">Reference proteome</keyword>
<accession>A0A1L9RYR4</accession>
<dbReference type="OrthoDB" id="2151789at2759"/>
<dbReference type="Proteomes" id="UP000184383">
    <property type="component" value="Unassembled WGS sequence"/>
</dbReference>
<proteinExistence type="inferred from homology"/>
<keyword evidence="4" id="KW-0560">Oxidoreductase</keyword>
<evidence type="ECO:0000256" key="1">
    <source>
        <dbReference type="ARBA" id="ARBA00005466"/>
    </source>
</evidence>
<dbReference type="GO" id="GO:0016491">
    <property type="term" value="F:oxidoreductase activity"/>
    <property type="evidence" value="ECO:0007669"/>
    <property type="project" value="UniProtKB-KW"/>
</dbReference>
<keyword evidence="2" id="KW-0285">Flavoprotein</keyword>
<evidence type="ECO:0000259" key="6">
    <source>
        <dbReference type="PROSITE" id="PS51387"/>
    </source>
</evidence>
<feature type="signal peptide" evidence="5">
    <location>
        <begin position="1"/>
        <end position="18"/>
    </location>
</feature>
<evidence type="ECO:0000313" key="8">
    <source>
        <dbReference type="Proteomes" id="UP000184383"/>
    </source>
</evidence>
<dbReference type="InterPro" id="IPR050416">
    <property type="entry name" value="FAD-linked_Oxidoreductase"/>
</dbReference>
<dbReference type="Pfam" id="PF01565">
    <property type="entry name" value="FAD_binding_4"/>
    <property type="match status" value="1"/>
</dbReference>
<dbReference type="Gene3D" id="3.30.465.10">
    <property type="match status" value="1"/>
</dbReference>
<dbReference type="VEuPathDB" id="FungiDB:ASPWEDRAFT_122609"/>
<name>A0A1L9RYR4_ASPWE</name>
<dbReference type="RefSeq" id="XP_040693690.1">
    <property type="nucleotide sequence ID" value="XM_040829163.1"/>
</dbReference>
<evidence type="ECO:0000256" key="4">
    <source>
        <dbReference type="ARBA" id="ARBA00023002"/>
    </source>
</evidence>
<comment type="similarity">
    <text evidence="1">Belongs to the oxygen-dependent FAD-linked oxidoreductase family.</text>
</comment>
<dbReference type="InterPro" id="IPR036318">
    <property type="entry name" value="FAD-bd_PCMH-like_sf"/>
</dbReference>
<dbReference type="GO" id="GO:0071949">
    <property type="term" value="F:FAD binding"/>
    <property type="evidence" value="ECO:0007669"/>
    <property type="project" value="InterPro"/>
</dbReference>